<dbReference type="AlphaFoldDB" id="A0A0W0WHU6"/>
<gene>
    <name evidence="1" type="ORF">Lmac_0088</name>
</gene>
<protein>
    <submittedName>
        <fullName evidence="1">Uncharacterized protein</fullName>
    </submittedName>
</protein>
<organism evidence="1 2">
    <name type="scientific">Legionella maceachernii</name>
    <dbReference type="NCBI Taxonomy" id="466"/>
    <lineage>
        <taxon>Bacteria</taxon>
        <taxon>Pseudomonadati</taxon>
        <taxon>Pseudomonadota</taxon>
        <taxon>Gammaproteobacteria</taxon>
        <taxon>Legionellales</taxon>
        <taxon>Legionellaceae</taxon>
        <taxon>Legionella</taxon>
    </lineage>
</organism>
<dbReference type="Proteomes" id="UP000054908">
    <property type="component" value="Unassembled WGS sequence"/>
</dbReference>
<comment type="caution">
    <text evidence="1">The sequence shown here is derived from an EMBL/GenBank/DDBJ whole genome shotgun (WGS) entry which is preliminary data.</text>
</comment>
<reference evidence="1 2" key="1">
    <citation type="submission" date="2015-11" db="EMBL/GenBank/DDBJ databases">
        <title>Genomic analysis of 38 Legionella species identifies large and diverse effector repertoires.</title>
        <authorList>
            <person name="Burstein D."/>
            <person name="Amaro F."/>
            <person name="Zusman T."/>
            <person name="Lifshitz Z."/>
            <person name="Cohen O."/>
            <person name="Gilbert J.A."/>
            <person name="Pupko T."/>
            <person name="Shuman H.A."/>
            <person name="Segal G."/>
        </authorList>
    </citation>
    <scope>NUCLEOTIDE SEQUENCE [LARGE SCALE GENOMIC DNA]</scope>
    <source>
        <strain evidence="1 2">PX-1-G2-E2</strain>
    </source>
</reference>
<keyword evidence="2" id="KW-1185">Reference proteome</keyword>
<name>A0A0W0WHU6_9GAMM</name>
<evidence type="ECO:0000313" key="2">
    <source>
        <dbReference type="Proteomes" id="UP000054908"/>
    </source>
</evidence>
<accession>A0A0W0WHU6</accession>
<dbReference type="EMBL" id="LNYL01000002">
    <property type="protein sequence ID" value="KTD31898.1"/>
    <property type="molecule type" value="Genomic_DNA"/>
</dbReference>
<sequence length="81" mass="9353">MYGIPYPDIQLINIPRLITQAIDLMIQGNSLIFEHKSLSFCLFLALYAVLHKARNVDFWFYIPIDAFILSNDYPLLGFSAQ</sequence>
<proteinExistence type="predicted"/>
<evidence type="ECO:0000313" key="1">
    <source>
        <dbReference type="EMBL" id="KTD31898.1"/>
    </source>
</evidence>